<dbReference type="GO" id="GO:0005886">
    <property type="term" value="C:plasma membrane"/>
    <property type="evidence" value="ECO:0007669"/>
    <property type="project" value="TreeGrafter"/>
</dbReference>
<dbReference type="AlphaFoldDB" id="A0AAF0EP95"/>
<evidence type="ECO:0000256" key="1">
    <source>
        <dbReference type="ARBA" id="ARBA00004141"/>
    </source>
</evidence>
<feature type="transmembrane region" description="Helical" evidence="7">
    <location>
        <begin position="272"/>
        <end position="291"/>
    </location>
</feature>
<evidence type="ECO:0000256" key="4">
    <source>
        <dbReference type="ARBA" id="ARBA00022989"/>
    </source>
</evidence>
<feature type="transmembrane region" description="Helical" evidence="7">
    <location>
        <begin position="98"/>
        <end position="117"/>
    </location>
</feature>
<evidence type="ECO:0000256" key="7">
    <source>
        <dbReference type="SAM" id="Phobius"/>
    </source>
</evidence>
<evidence type="ECO:0000256" key="6">
    <source>
        <dbReference type="SAM" id="MobiDB-lite"/>
    </source>
</evidence>
<evidence type="ECO:0000313" key="10">
    <source>
        <dbReference type="Proteomes" id="UP001219933"/>
    </source>
</evidence>
<dbReference type="Pfam" id="PF00083">
    <property type="entry name" value="Sugar_tr"/>
    <property type="match status" value="2"/>
</dbReference>
<reference evidence="9" key="1">
    <citation type="submission" date="2023-03" db="EMBL/GenBank/DDBJ databases">
        <title>Mating type loci evolution in Malassezia.</title>
        <authorList>
            <person name="Coelho M.A."/>
        </authorList>
    </citation>
    <scope>NUCLEOTIDE SEQUENCE</scope>
    <source>
        <strain evidence="9">CBS 11721</strain>
    </source>
</reference>
<keyword evidence="3 7" id="KW-0812">Transmembrane</keyword>
<comment type="subcellular location">
    <subcellularLocation>
        <location evidence="1">Membrane</location>
        <topology evidence="1">Multi-pass membrane protein</topology>
    </subcellularLocation>
</comment>
<proteinExistence type="predicted"/>
<feature type="transmembrane region" description="Helical" evidence="7">
    <location>
        <begin position="123"/>
        <end position="144"/>
    </location>
</feature>
<dbReference type="GO" id="GO:0046943">
    <property type="term" value="F:carboxylic acid transmembrane transporter activity"/>
    <property type="evidence" value="ECO:0007669"/>
    <property type="project" value="TreeGrafter"/>
</dbReference>
<dbReference type="SUPFAM" id="SSF103473">
    <property type="entry name" value="MFS general substrate transporter"/>
    <property type="match status" value="1"/>
</dbReference>
<evidence type="ECO:0000256" key="5">
    <source>
        <dbReference type="ARBA" id="ARBA00023136"/>
    </source>
</evidence>
<dbReference type="PANTHER" id="PTHR23508">
    <property type="entry name" value="CARBOXYLIC ACID TRANSPORTER PROTEIN HOMOLOG"/>
    <property type="match status" value="1"/>
</dbReference>
<feature type="transmembrane region" description="Helical" evidence="7">
    <location>
        <begin position="41"/>
        <end position="61"/>
    </location>
</feature>
<keyword evidence="10" id="KW-1185">Reference proteome</keyword>
<feature type="transmembrane region" description="Helical" evidence="7">
    <location>
        <begin position="230"/>
        <end position="251"/>
    </location>
</feature>
<organism evidence="9 10">
    <name type="scientific">Malassezia cuniculi</name>
    <dbReference type="NCBI Taxonomy" id="948313"/>
    <lineage>
        <taxon>Eukaryota</taxon>
        <taxon>Fungi</taxon>
        <taxon>Dikarya</taxon>
        <taxon>Basidiomycota</taxon>
        <taxon>Ustilaginomycotina</taxon>
        <taxon>Malasseziomycetes</taxon>
        <taxon>Malasseziales</taxon>
        <taxon>Malasseziaceae</taxon>
        <taxon>Malassezia</taxon>
    </lineage>
</organism>
<dbReference type="PANTHER" id="PTHR23508:SF10">
    <property type="entry name" value="CARBOXYLIC ACID TRANSPORTER PROTEIN HOMOLOG"/>
    <property type="match status" value="1"/>
</dbReference>
<feature type="transmembrane region" description="Helical" evidence="7">
    <location>
        <begin position="319"/>
        <end position="340"/>
    </location>
</feature>
<feature type="transmembrane region" description="Helical" evidence="7">
    <location>
        <begin position="451"/>
        <end position="470"/>
    </location>
</feature>
<dbReference type="FunFam" id="1.20.1250.20:FF:000140">
    <property type="entry name" value="Putative MFS phospholipid transporter"/>
    <property type="match status" value="1"/>
</dbReference>
<dbReference type="Proteomes" id="UP001219933">
    <property type="component" value="Chromosome 1"/>
</dbReference>
<feature type="transmembrane region" description="Helical" evidence="7">
    <location>
        <begin position="412"/>
        <end position="431"/>
    </location>
</feature>
<feature type="transmembrane region" description="Helical" evidence="7">
    <location>
        <begin position="195"/>
        <end position="224"/>
    </location>
</feature>
<dbReference type="EMBL" id="CP119877">
    <property type="protein sequence ID" value="WFD34071.1"/>
    <property type="molecule type" value="Genomic_DNA"/>
</dbReference>
<feature type="transmembrane region" description="Helical" evidence="7">
    <location>
        <begin position="347"/>
        <end position="366"/>
    </location>
</feature>
<feature type="region of interest" description="Disordered" evidence="6">
    <location>
        <begin position="509"/>
        <end position="529"/>
    </location>
</feature>
<gene>
    <name evidence="9" type="ORF">MCUN1_000903</name>
</gene>
<keyword evidence="4 7" id="KW-1133">Transmembrane helix</keyword>
<keyword evidence="5 7" id="KW-0472">Membrane</keyword>
<evidence type="ECO:0000256" key="2">
    <source>
        <dbReference type="ARBA" id="ARBA00022448"/>
    </source>
</evidence>
<dbReference type="InterPro" id="IPR020846">
    <property type="entry name" value="MFS_dom"/>
</dbReference>
<evidence type="ECO:0000256" key="3">
    <source>
        <dbReference type="ARBA" id="ARBA00022692"/>
    </source>
</evidence>
<feature type="transmembrane region" description="Helical" evidence="7">
    <location>
        <begin position="378"/>
        <end position="400"/>
    </location>
</feature>
<feature type="domain" description="Major facilitator superfamily (MFS) profile" evidence="8">
    <location>
        <begin position="47"/>
        <end position="474"/>
    </location>
</feature>
<protein>
    <recommendedName>
        <fullName evidence="8">Major facilitator superfamily (MFS) profile domain-containing protein</fullName>
    </recommendedName>
</protein>
<dbReference type="PROSITE" id="PS50850">
    <property type="entry name" value="MFS"/>
    <property type="match status" value="1"/>
</dbReference>
<dbReference type="InterPro" id="IPR036259">
    <property type="entry name" value="MFS_trans_sf"/>
</dbReference>
<feature type="compositionally biased region" description="Low complexity" evidence="6">
    <location>
        <begin position="514"/>
        <end position="529"/>
    </location>
</feature>
<name>A0AAF0EP95_9BASI</name>
<keyword evidence="2" id="KW-0813">Transport</keyword>
<dbReference type="Gene3D" id="1.20.1250.20">
    <property type="entry name" value="MFS general substrate transporter like domains"/>
    <property type="match status" value="1"/>
</dbReference>
<sequence length="529" mass="57450">MSPAHEDPVPYEAGLEEEVVKETEVKEELPVEWERDPPKSGIAAVGLIFACGTALFSDGYVNASSGPAMTIITGYIIPSHPNNSGFSDQDISDFKSRFSALVFAGTMLGMLVFGFLSDRIGRKFGMIFASLWLTLWSVIIAGAWGANNSLRGMLAALEAYRFLQGIAIGAEYPAGSVAASENSESANIKRSRQQLYFILATNTMIDWGFVFAPLVAFILYHIFGPGHLEWVWRLTLGLGAIPPLLVLFFRFSMEEPEHFRNGAIKKNVPWGLVLYRYGFRLFIVCIVWFIYDYVAYPSGIYSSMFLKKVNPNEDLGDNLGWTTLLNLFYIPGTMFGALVSQWIGPKYTIIIGTALQGVLAFVMAGAYENVTNTTAGTIIVYGLFLAFGEFGLGNNLGLLASKSIGPTAVRGTFYGIAAAIGKVGAFSGSYAYPAIQDDFGGSDTTMGNAGLFYIAGALAFFACALVFLFVPEVRADGMREEDEKFMLYLHEHGYDMSNVGLSKESDVDSLEGKVPANTGTTTGATPVTV</sequence>
<evidence type="ECO:0000259" key="8">
    <source>
        <dbReference type="PROSITE" id="PS50850"/>
    </source>
</evidence>
<accession>A0AAF0EP95</accession>
<evidence type="ECO:0000313" key="9">
    <source>
        <dbReference type="EMBL" id="WFD34071.1"/>
    </source>
</evidence>
<dbReference type="InterPro" id="IPR005828">
    <property type="entry name" value="MFS_sugar_transport-like"/>
</dbReference>